<proteinExistence type="predicted"/>
<accession>A0AAD9URM6</accession>
<evidence type="ECO:0008006" key="3">
    <source>
        <dbReference type="Google" id="ProtNLM"/>
    </source>
</evidence>
<sequence>QKFSYGIQKANDELRNNVDNEVIVGSADVKALYPSLDVDFTVDKCLGREERKKFLSWNPASEQPDKLATSRMLTEVLRVVRTFIMKNHVYKFDGTVRKQAKVGAISLELTRVLVQIFMVWWDRKFKACMVLLKAVGNRIHKSIQIEVDYPLRHEDNLKPILDLNGECHHGWEGLYSKPCLTRVLHERGFIQDDAKLKFALPMKVKRTVLTQEVLRVLLNCNPEIPWERTVGHVNNMMRRRQYSGYSKAFHYEIVQSVLHAYKKTQELDQTGVKPMYRPKEWRQNERRKENEEKIRSWYRKEPFKRRTCERQCCFVCRTGGRGPCDSFGVTYEIKCQTCEQKYIGETARSAVTRGKEHLDGMDRAVSQSVLRRHVNNCHKGVIPDYVMNVTGVYL</sequence>
<feature type="non-terminal residue" evidence="1">
    <location>
        <position position="1"/>
    </location>
</feature>
<reference evidence="1" key="2">
    <citation type="journal article" date="2023" name="Science">
        <title>Genomic signatures of disease resistance in endangered staghorn corals.</title>
        <authorList>
            <person name="Vollmer S.V."/>
            <person name="Selwyn J.D."/>
            <person name="Despard B.A."/>
            <person name="Roesel C.L."/>
        </authorList>
    </citation>
    <scope>NUCLEOTIDE SEQUENCE</scope>
    <source>
        <strain evidence="1">K2</strain>
    </source>
</reference>
<gene>
    <name evidence="1" type="ORF">P5673_032852</name>
</gene>
<evidence type="ECO:0000313" key="2">
    <source>
        <dbReference type="Proteomes" id="UP001249851"/>
    </source>
</evidence>
<protein>
    <recommendedName>
        <fullName evidence="3">Reverse transcriptase domain-containing protein</fullName>
    </recommendedName>
</protein>
<dbReference type="Proteomes" id="UP001249851">
    <property type="component" value="Unassembled WGS sequence"/>
</dbReference>
<comment type="caution">
    <text evidence="1">The sequence shown here is derived from an EMBL/GenBank/DDBJ whole genome shotgun (WGS) entry which is preliminary data.</text>
</comment>
<organism evidence="1 2">
    <name type="scientific">Acropora cervicornis</name>
    <name type="common">Staghorn coral</name>
    <dbReference type="NCBI Taxonomy" id="6130"/>
    <lineage>
        <taxon>Eukaryota</taxon>
        <taxon>Metazoa</taxon>
        <taxon>Cnidaria</taxon>
        <taxon>Anthozoa</taxon>
        <taxon>Hexacorallia</taxon>
        <taxon>Scleractinia</taxon>
        <taxon>Astrocoeniina</taxon>
        <taxon>Acroporidae</taxon>
        <taxon>Acropora</taxon>
    </lineage>
</organism>
<dbReference type="AlphaFoldDB" id="A0AAD9URM6"/>
<feature type="non-terminal residue" evidence="1">
    <location>
        <position position="394"/>
    </location>
</feature>
<keyword evidence="2" id="KW-1185">Reference proteome</keyword>
<reference evidence="1" key="1">
    <citation type="journal article" date="2023" name="G3 (Bethesda)">
        <title>Whole genome assembly and annotation of the endangered Caribbean coral Acropora cervicornis.</title>
        <authorList>
            <person name="Selwyn J.D."/>
            <person name="Vollmer S.V."/>
        </authorList>
    </citation>
    <scope>NUCLEOTIDE SEQUENCE</scope>
    <source>
        <strain evidence="1">K2</strain>
    </source>
</reference>
<name>A0AAD9URM6_ACRCE</name>
<evidence type="ECO:0000313" key="1">
    <source>
        <dbReference type="EMBL" id="KAK2547265.1"/>
    </source>
</evidence>
<dbReference type="EMBL" id="JARQWQ010000196">
    <property type="protein sequence ID" value="KAK2547265.1"/>
    <property type="molecule type" value="Genomic_DNA"/>
</dbReference>